<proteinExistence type="predicted"/>
<gene>
    <name evidence="2" type="ORF">DXC39_30260</name>
</gene>
<sequence>MISFLEGYIMSGKNQETKYKISNIQIKDGLISWENHTVRSSGISQVWLGELTVKPFPAELFLILLFIALAGTHVVCMLIALAASAAVWLLYHRTGGAEKMVHMKLLDGDVISFSAHDEDSIAEFYEAVKSLTENGTALEILFDENEKAVKSSEEDAAKDTTQAKVKTVNRSAASGPLTQELQVLYENYTKKEDTDNEILAFLEELIGLTESGERSSLTAAYKKFVTLGLISDCNELGLDKIIQEIKASIYQ</sequence>
<keyword evidence="1" id="KW-1133">Transmembrane helix</keyword>
<protein>
    <submittedName>
        <fullName evidence="2">Uncharacterized protein</fullName>
    </submittedName>
</protein>
<dbReference type="Proteomes" id="UP000261257">
    <property type="component" value="Unassembled WGS sequence"/>
</dbReference>
<reference evidence="2 3" key="1">
    <citation type="submission" date="2018-08" db="EMBL/GenBank/DDBJ databases">
        <title>A genome reference for cultivated species of the human gut microbiota.</title>
        <authorList>
            <person name="Zou Y."/>
            <person name="Xue W."/>
            <person name="Luo G."/>
        </authorList>
    </citation>
    <scope>NUCLEOTIDE SEQUENCE [LARGE SCALE GENOMIC DNA]</scope>
    <source>
        <strain evidence="2 3">TF05-11AC</strain>
    </source>
</reference>
<dbReference type="EMBL" id="QSSQ01000056">
    <property type="protein sequence ID" value="RGL94024.1"/>
    <property type="molecule type" value="Genomic_DNA"/>
</dbReference>
<keyword evidence="1" id="KW-0812">Transmembrane</keyword>
<evidence type="ECO:0000256" key="1">
    <source>
        <dbReference type="SAM" id="Phobius"/>
    </source>
</evidence>
<feature type="transmembrane region" description="Helical" evidence="1">
    <location>
        <begin position="60"/>
        <end position="91"/>
    </location>
</feature>
<accession>A0A3E4TRT7</accession>
<name>A0A3E4TRT7_9FIRM</name>
<evidence type="ECO:0000313" key="3">
    <source>
        <dbReference type="Proteomes" id="UP000261257"/>
    </source>
</evidence>
<comment type="caution">
    <text evidence="2">The sequence shown here is derived from an EMBL/GenBank/DDBJ whole genome shotgun (WGS) entry which is preliminary data.</text>
</comment>
<dbReference type="AlphaFoldDB" id="A0A3E4TRT7"/>
<evidence type="ECO:0000313" key="2">
    <source>
        <dbReference type="EMBL" id="RGL94024.1"/>
    </source>
</evidence>
<organism evidence="2 3">
    <name type="scientific">Hungatella hathewayi</name>
    <dbReference type="NCBI Taxonomy" id="154046"/>
    <lineage>
        <taxon>Bacteria</taxon>
        <taxon>Bacillati</taxon>
        <taxon>Bacillota</taxon>
        <taxon>Clostridia</taxon>
        <taxon>Lachnospirales</taxon>
        <taxon>Lachnospiraceae</taxon>
        <taxon>Hungatella</taxon>
    </lineage>
</organism>
<keyword evidence="1" id="KW-0472">Membrane</keyword>